<evidence type="ECO:0000256" key="14">
    <source>
        <dbReference type="ARBA" id="ARBA00023075"/>
    </source>
</evidence>
<keyword evidence="4 18" id="KW-0813">Transport</keyword>
<keyword evidence="10 18" id="KW-0249">Electron transport</keyword>
<comment type="similarity">
    <text evidence="3">Belongs to the ETF-QO/FixC family.</text>
</comment>
<comment type="caution">
    <text evidence="21">The sequence shown here is derived from an EMBL/GenBank/DDBJ whole genome shotgun (WGS) entry which is preliminary data.</text>
</comment>
<dbReference type="GO" id="GO:0046872">
    <property type="term" value="F:metal ion binding"/>
    <property type="evidence" value="ECO:0007669"/>
    <property type="project" value="UniProtKB-KW"/>
</dbReference>
<evidence type="ECO:0000256" key="13">
    <source>
        <dbReference type="ARBA" id="ARBA00023014"/>
    </source>
</evidence>
<comment type="function">
    <text evidence="18">Accepts electrons from ETF and reduces ubiquinone.</text>
</comment>
<evidence type="ECO:0000256" key="6">
    <source>
        <dbReference type="ARBA" id="ARBA00022723"/>
    </source>
</evidence>
<keyword evidence="15" id="KW-0496">Mitochondrion</keyword>
<evidence type="ECO:0000256" key="4">
    <source>
        <dbReference type="ARBA" id="ARBA00022448"/>
    </source>
</evidence>
<feature type="domain" description="ETF-QO/FixX C-terminal" evidence="19">
    <location>
        <begin position="512"/>
        <end position="614"/>
    </location>
</feature>
<evidence type="ECO:0000256" key="5">
    <source>
        <dbReference type="ARBA" id="ARBA00022630"/>
    </source>
</evidence>
<dbReference type="Proteomes" id="UP001153555">
    <property type="component" value="Unassembled WGS sequence"/>
</dbReference>
<evidence type="ECO:0000256" key="12">
    <source>
        <dbReference type="ARBA" id="ARBA00023004"/>
    </source>
</evidence>
<name>A0A9N7RJL1_STRHE</name>
<feature type="domain" description="ETF-QO/FixC ubiquinone-binding" evidence="20">
    <location>
        <begin position="283"/>
        <end position="376"/>
    </location>
</feature>
<comment type="subcellular location">
    <subcellularLocation>
        <location evidence="2">Mitochondrion inner membrane</location>
    </subcellularLocation>
</comment>
<keyword evidence="9" id="KW-0809">Transit peptide</keyword>
<dbReference type="InterPro" id="IPR040156">
    <property type="entry name" value="ETF-QO"/>
</dbReference>
<dbReference type="FunFam" id="3.30.70.20:FF:000015">
    <property type="entry name" value="Electron transfer flavoprotein-ubiquinone oxidoreductase"/>
    <property type="match status" value="1"/>
</dbReference>
<dbReference type="EMBL" id="CACSLK010027838">
    <property type="protein sequence ID" value="CAA0833267.1"/>
    <property type="molecule type" value="Genomic_DNA"/>
</dbReference>
<evidence type="ECO:0000256" key="3">
    <source>
        <dbReference type="ARBA" id="ARBA00006796"/>
    </source>
</evidence>
<evidence type="ECO:0000313" key="22">
    <source>
        <dbReference type="Proteomes" id="UP001153555"/>
    </source>
</evidence>
<dbReference type="Gene3D" id="3.30.9.90">
    <property type="match status" value="1"/>
</dbReference>
<dbReference type="InterPro" id="IPR007859">
    <property type="entry name" value="ETF-QO/FixX_C"/>
</dbReference>
<dbReference type="Pfam" id="PF05187">
    <property type="entry name" value="Fer4_ETF_QO"/>
    <property type="match status" value="1"/>
</dbReference>
<evidence type="ECO:0000256" key="11">
    <source>
        <dbReference type="ARBA" id="ARBA00023002"/>
    </source>
</evidence>
<keyword evidence="12 18" id="KW-0408">Iron</keyword>
<keyword evidence="6 18" id="KW-0479">Metal-binding</keyword>
<organism evidence="21 22">
    <name type="scientific">Striga hermonthica</name>
    <name type="common">Purple witchweed</name>
    <name type="synonym">Buchnera hermonthica</name>
    <dbReference type="NCBI Taxonomy" id="68872"/>
    <lineage>
        <taxon>Eukaryota</taxon>
        <taxon>Viridiplantae</taxon>
        <taxon>Streptophyta</taxon>
        <taxon>Embryophyta</taxon>
        <taxon>Tracheophyta</taxon>
        <taxon>Spermatophyta</taxon>
        <taxon>Magnoliopsida</taxon>
        <taxon>eudicotyledons</taxon>
        <taxon>Gunneridae</taxon>
        <taxon>Pentapetalae</taxon>
        <taxon>asterids</taxon>
        <taxon>lamiids</taxon>
        <taxon>Lamiales</taxon>
        <taxon>Orobanchaceae</taxon>
        <taxon>Buchnereae</taxon>
        <taxon>Striga</taxon>
    </lineage>
</organism>
<dbReference type="SUPFAM" id="SSF51905">
    <property type="entry name" value="FAD/NAD(P)-binding domain"/>
    <property type="match status" value="1"/>
</dbReference>
<keyword evidence="7" id="KW-0999">Mitochondrion inner membrane</keyword>
<dbReference type="SUPFAM" id="SSF54862">
    <property type="entry name" value="4Fe-4S ferredoxins"/>
    <property type="match status" value="1"/>
</dbReference>
<dbReference type="InterPro" id="IPR049398">
    <property type="entry name" value="ETF-QO/FixC_UQ-bd"/>
</dbReference>
<keyword evidence="5 18" id="KW-0285">Flavoprotein</keyword>
<comment type="catalytic activity">
    <reaction evidence="17 18">
        <text>a ubiquinone + reduced [electron-transfer flavoprotein] = a ubiquinol + oxidized [electron-transfer flavoprotein] + H(+)</text>
        <dbReference type="Rhea" id="RHEA:24052"/>
        <dbReference type="Rhea" id="RHEA-COMP:9565"/>
        <dbReference type="Rhea" id="RHEA-COMP:9566"/>
        <dbReference type="Rhea" id="RHEA-COMP:10685"/>
        <dbReference type="Rhea" id="RHEA-COMP:10686"/>
        <dbReference type="ChEBI" id="CHEBI:15378"/>
        <dbReference type="ChEBI" id="CHEBI:16389"/>
        <dbReference type="ChEBI" id="CHEBI:17976"/>
        <dbReference type="ChEBI" id="CHEBI:57692"/>
        <dbReference type="ChEBI" id="CHEBI:58307"/>
        <dbReference type="EC" id="1.5.5.1"/>
    </reaction>
</comment>
<evidence type="ECO:0000256" key="16">
    <source>
        <dbReference type="ARBA" id="ARBA00023136"/>
    </source>
</evidence>
<dbReference type="EC" id="1.5.5.1" evidence="18"/>
<evidence type="ECO:0000256" key="7">
    <source>
        <dbReference type="ARBA" id="ARBA00022792"/>
    </source>
</evidence>
<evidence type="ECO:0000259" key="20">
    <source>
        <dbReference type="Pfam" id="PF21162"/>
    </source>
</evidence>
<evidence type="ECO:0000256" key="1">
    <source>
        <dbReference type="ARBA" id="ARBA00001974"/>
    </source>
</evidence>
<dbReference type="PANTHER" id="PTHR10617">
    <property type="entry name" value="ELECTRON TRANSFER FLAVOPROTEIN-UBIQUINONE OXIDOREDUCTASE"/>
    <property type="match status" value="1"/>
</dbReference>
<dbReference type="GO" id="GO:0005743">
    <property type="term" value="C:mitochondrial inner membrane"/>
    <property type="evidence" value="ECO:0007669"/>
    <property type="project" value="UniProtKB-SubCell"/>
</dbReference>
<evidence type="ECO:0000313" key="21">
    <source>
        <dbReference type="EMBL" id="CAA0833267.1"/>
    </source>
</evidence>
<dbReference type="Pfam" id="PF13450">
    <property type="entry name" value="NAD_binding_8"/>
    <property type="match status" value="1"/>
</dbReference>
<dbReference type="GO" id="GO:0051539">
    <property type="term" value="F:4 iron, 4 sulfur cluster binding"/>
    <property type="evidence" value="ECO:0007669"/>
    <property type="project" value="UniProtKB-UniRule"/>
</dbReference>
<evidence type="ECO:0000256" key="15">
    <source>
        <dbReference type="ARBA" id="ARBA00023128"/>
    </source>
</evidence>
<keyword evidence="8 18" id="KW-0274">FAD</keyword>
<reference evidence="21" key="1">
    <citation type="submission" date="2019-12" db="EMBL/GenBank/DDBJ databases">
        <authorList>
            <person name="Scholes J."/>
        </authorList>
    </citation>
    <scope>NUCLEOTIDE SEQUENCE</scope>
</reference>
<evidence type="ECO:0000256" key="17">
    <source>
        <dbReference type="ARBA" id="ARBA00052682"/>
    </source>
</evidence>
<comment type="cofactor">
    <cofactor evidence="18">
        <name>[4Fe-4S] cluster</name>
        <dbReference type="ChEBI" id="CHEBI:49883"/>
    </cofactor>
    <text evidence="18">Binds 1 [4Fe-4S] cluster.</text>
</comment>
<dbReference type="SUPFAM" id="SSF54373">
    <property type="entry name" value="FAD-linked reductases, C-terminal domain"/>
    <property type="match status" value="1"/>
</dbReference>
<dbReference type="Gene3D" id="3.50.50.60">
    <property type="entry name" value="FAD/NAD(P)-binding domain"/>
    <property type="match status" value="1"/>
</dbReference>
<dbReference type="Gene3D" id="3.30.70.20">
    <property type="match status" value="1"/>
</dbReference>
<protein>
    <recommendedName>
        <fullName evidence="18">Electron transfer flavoprotein-ubiquinone oxidoreductase</fullName>
        <shortName evidence="18">ETF-QO</shortName>
        <ecNumber evidence="18">1.5.5.1</ecNumber>
    </recommendedName>
</protein>
<keyword evidence="22" id="KW-1185">Reference proteome</keyword>
<accession>A0A9N7RJL1</accession>
<comment type="cofactor">
    <cofactor evidence="1 18">
        <name>FAD</name>
        <dbReference type="ChEBI" id="CHEBI:57692"/>
    </cofactor>
</comment>
<keyword evidence="11 18" id="KW-0560">Oxidoreductase</keyword>
<dbReference type="OrthoDB" id="437331at2759"/>
<evidence type="ECO:0000256" key="18">
    <source>
        <dbReference type="RuleBase" id="RU366068"/>
    </source>
</evidence>
<evidence type="ECO:0000256" key="8">
    <source>
        <dbReference type="ARBA" id="ARBA00022827"/>
    </source>
</evidence>
<sequence length="616" mass="67872">MLRLISKSSKSLINYSVPIQISHLPKLSGGSAHALPGTTSLYSSLPFANSSESATFAGFSRQDLIGGVRSYCGESVNRESLNYDVVIVGAGPAGLSAAIRLKQLCKEKDVDLSVCVVEKGAEVGAHILSGNVFEPRALDELLPNWKEEEAPVHVPVSSDKFWLLSETRTFPLPSPFNNSGNYVISLSQLVRWLGVKAEELGVEIYPGFAASEILYDTTDKVVGIATNDMGIAKDGSKKDNFQPGVELQGRVTLFAEGCRGSLSEKVIRKYNLRAKGNGQHQTYALGIKEVWEIPEDKHRAGTVLHTIGWPLDSKTYGGSFVYHMQDRQVAIGYVVALNYRNPFLNPYEEFQKFKHHPAIKPILEGGTVLEYGARTLNEGGYQSIPYPVFPGGAIIGCSAGFLNVPKIKGSHTAMKSGMLAAESVFSTLHEGASLEAFWESLRSSWIWNELHRARNYRPAFDYGLFPGLALSALEHYIMKGRSPWTLKHGKPDHEATDEAQQWKPIDYSKPDGVVSFDIPTSLYRSNTNHDHDQPAHLRLTDPKIPELVNLPVYAGPETRYCPARVYEYVLDETGQSKLQISAQNCLHCKACDIKDPKQNIKWTVPEGGGGPSYTVM</sequence>
<keyword evidence="16" id="KW-0472">Membrane</keyword>
<dbReference type="InterPro" id="IPR036188">
    <property type="entry name" value="FAD/NAD-bd_sf"/>
</dbReference>
<keyword evidence="14 18" id="KW-0830">Ubiquinone</keyword>
<gene>
    <name evidence="21" type="ORF">SHERM_28534</name>
</gene>
<dbReference type="GO" id="GO:0004174">
    <property type="term" value="F:electron-transferring-flavoprotein dehydrogenase activity"/>
    <property type="evidence" value="ECO:0007669"/>
    <property type="project" value="UniProtKB-UniRule"/>
</dbReference>
<keyword evidence="13 18" id="KW-0411">Iron-sulfur</keyword>
<dbReference type="AlphaFoldDB" id="A0A9N7RJL1"/>
<dbReference type="Pfam" id="PF21162">
    <property type="entry name" value="ETFQO_UQ-bd"/>
    <property type="match status" value="1"/>
</dbReference>
<evidence type="ECO:0000256" key="10">
    <source>
        <dbReference type="ARBA" id="ARBA00022982"/>
    </source>
</evidence>
<evidence type="ECO:0000256" key="9">
    <source>
        <dbReference type="ARBA" id="ARBA00022946"/>
    </source>
</evidence>
<proteinExistence type="inferred from homology"/>
<evidence type="ECO:0000256" key="2">
    <source>
        <dbReference type="ARBA" id="ARBA00004273"/>
    </source>
</evidence>
<dbReference type="PANTHER" id="PTHR10617:SF107">
    <property type="entry name" value="ELECTRON TRANSFER FLAVOPROTEIN-UBIQUINONE OXIDOREDUCTASE, MITOCHONDRIAL"/>
    <property type="match status" value="1"/>
</dbReference>
<evidence type="ECO:0000259" key="19">
    <source>
        <dbReference type="Pfam" id="PF05187"/>
    </source>
</evidence>